<keyword evidence="3" id="KW-1185">Reference proteome</keyword>
<name>A0A846HG70_9CYAN</name>
<feature type="transmembrane region" description="Helical" evidence="1">
    <location>
        <begin position="37"/>
        <end position="61"/>
    </location>
</feature>
<evidence type="ECO:0000256" key="1">
    <source>
        <dbReference type="SAM" id="Phobius"/>
    </source>
</evidence>
<accession>A0A846HG70</accession>
<keyword evidence="1" id="KW-0472">Membrane</keyword>
<proteinExistence type="predicted"/>
<keyword evidence="1" id="KW-0812">Transmembrane</keyword>
<sequence>MNCYKFLVGAIVVIVSGIFLVINSDKSRSEVRPDGNVAIKVSGGLLLMFGILVLIGSFIGLSSGCQPQTIL</sequence>
<reference evidence="2 3" key="1">
    <citation type="journal article" date="2015" name="Genome Announc.">
        <title>Draft Genome Sequence of Cyanobacterium Hassallia byssoidea Strain VB512170, Isolated from Monuments in India.</title>
        <authorList>
            <person name="Singh D."/>
            <person name="Chandrababunaidu M.M."/>
            <person name="Panda A."/>
            <person name="Sen D."/>
            <person name="Bhattacharyya S."/>
            <person name="Adhikary S.P."/>
            <person name="Tripathy S."/>
        </authorList>
    </citation>
    <scope>NUCLEOTIDE SEQUENCE [LARGE SCALE GENOMIC DNA]</scope>
    <source>
        <strain evidence="2 3">VB512170</strain>
    </source>
</reference>
<gene>
    <name evidence="2" type="ORF">PI95_024485</name>
</gene>
<dbReference type="Proteomes" id="UP000031549">
    <property type="component" value="Unassembled WGS sequence"/>
</dbReference>
<feature type="transmembrane region" description="Helical" evidence="1">
    <location>
        <begin position="6"/>
        <end position="25"/>
    </location>
</feature>
<keyword evidence="1" id="KW-1133">Transmembrane helix</keyword>
<organism evidence="2 3">
    <name type="scientific">Hassallia byssoidea VB512170</name>
    <dbReference type="NCBI Taxonomy" id="1304833"/>
    <lineage>
        <taxon>Bacteria</taxon>
        <taxon>Bacillati</taxon>
        <taxon>Cyanobacteriota</taxon>
        <taxon>Cyanophyceae</taxon>
        <taxon>Nostocales</taxon>
        <taxon>Tolypothrichaceae</taxon>
        <taxon>Hassallia</taxon>
    </lineage>
</organism>
<comment type="caution">
    <text evidence="2">The sequence shown here is derived from an EMBL/GenBank/DDBJ whole genome shotgun (WGS) entry which is preliminary data.</text>
</comment>
<evidence type="ECO:0000313" key="3">
    <source>
        <dbReference type="Proteomes" id="UP000031549"/>
    </source>
</evidence>
<dbReference type="RefSeq" id="WP_039737079.1">
    <property type="nucleotide sequence ID" value="NZ_JTCM02000076.1"/>
</dbReference>
<dbReference type="AlphaFoldDB" id="A0A846HG70"/>
<dbReference type="EMBL" id="JTCM02000076">
    <property type="protein sequence ID" value="NEU75630.1"/>
    <property type="molecule type" value="Genomic_DNA"/>
</dbReference>
<protein>
    <submittedName>
        <fullName evidence="2">Uncharacterized protein</fullName>
    </submittedName>
</protein>
<evidence type="ECO:0000313" key="2">
    <source>
        <dbReference type="EMBL" id="NEU75630.1"/>
    </source>
</evidence>